<keyword evidence="4" id="KW-0479">Metal-binding</keyword>
<organism evidence="9 10">
    <name type="scientific">Allostreptomyces psammosilenae</name>
    <dbReference type="NCBI Taxonomy" id="1892865"/>
    <lineage>
        <taxon>Bacteria</taxon>
        <taxon>Bacillati</taxon>
        <taxon>Actinomycetota</taxon>
        <taxon>Actinomycetes</taxon>
        <taxon>Kitasatosporales</taxon>
        <taxon>Streptomycetaceae</taxon>
        <taxon>Allostreptomyces</taxon>
    </lineage>
</organism>
<evidence type="ECO:0000256" key="6">
    <source>
        <dbReference type="ARBA" id="ARBA00023004"/>
    </source>
</evidence>
<dbReference type="Pfam" id="PF01127">
    <property type="entry name" value="Sdh_cyt"/>
    <property type="match status" value="1"/>
</dbReference>
<sequence length="168" mass="18540">MTTPANTGTPADAAVGTVRPADADGNPFATPAELAPSIAMPRTRTRRTPRSTRGNFELYGWLFMRLSGIVLVVLVLGHLFIQMVADGGVSKIGFAFVAGRWASPFWQTWDLLMLWLAMLHGCNGLRTVINDYAEKDTTRLWLKMLLYAATVFSIFLGTLVIFTFDPNI</sequence>
<keyword evidence="5 8" id="KW-1133">Transmembrane helix</keyword>
<feature type="transmembrane region" description="Helical" evidence="8">
    <location>
        <begin position="140"/>
        <end position="164"/>
    </location>
</feature>
<dbReference type="SUPFAM" id="SSF81343">
    <property type="entry name" value="Fumarate reductase respiratory complex transmembrane subunits"/>
    <property type="match status" value="1"/>
</dbReference>
<dbReference type="GO" id="GO:0016020">
    <property type="term" value="C:membrane"/>
    <property type="evidence" value="ECO:0007669"/>
    <property type="project" value="UniProtKB-SubCell"/>
</dbReference>
<evidence type="ECO:0000256" key="7">
    <source>
        <dbReference type="ARBA" id="ARBA00023136"/>
    </source>
</evidence>
<dbReference type="CDD" id="cd03500">
    <property type="entry name" value="SQR_TypeA_SdhD_like"/>
    <property type="match status" value="1"/>
</dbReference>
<accession>A0A853A3E3</accession>
<comment type="subcellular location">
    <subcellularLocation>
        <location evidence="1">Membrane</location>
    </subcellularLocation>
</comment>
<proteinExistence type="predicted"/>
<dbReference type="InterPro" id="IPR000701">
    <property type="entry name" value="SuccDH_FuR_B_TM-su"/>
</dbReference>
<evidence type="ECO:0000256" key="3">
    <source>
        <dbReference type="ARBA" id="ARBA00022692"/>
    </source>
</evidence>
<name>A0A853A3E3_9ACTN</name>
<gene>
    <name evidence="9" type="ORF">FHU37_005019</name>
</gene>
<protein>
    <submittedName>
        <fullName evidence="9">Succinate dehydrogenase / fumarate reductase membrane anchor subunit</fullName>
    </submittedName>
</protein>
<keyword evidence="6" id="KW-0408">Iron</keyword>
<evidence type="ECO:0000256" key="1">
    <source>
        <dbReference type="ARBA" id="ARBA00004370"/>
    </source>
</evidence>
<feature type="transmembrane region" description="Helical" evidence="8">
    <location>
        <begin position="58"/>
        <end position="81"/>
    </location>
</feature>
<dbReference type="RefSeq" id="WP_376774057.1">
    <property type="nucleotide sequence ID" value="NZ_JACBZD010000002.1"/>
</dbReference>
<evidence type="ECO:0000256" key="8">
    <source>
        <dbReference type="SAM" id="Phobius"/>
    </source>
</evidence>
<comment type="caution">
    <text evidence="9">The sequence shown here is derived from an EMBL/GenBank/DDBJ whole genome shotgun (WGS) entry which is preliminary data.</text>
</comment>
<keyword evidence="2" id="KW-0349">Heme</keyword>
<evidence type="ECO:0000256" key="5">
    <source>
        <dbReference type="ARBA" id="ARBA00022989"/>
    </source>
</evidence>
<keyword evidence="10" id="KW-1185">Reference proteome</keyword>
<keyword evidence="7 8" id="KW-0472">Membrane</keyword>
<dbReference type="GO" id="GO:0046872">
    <property type="term" value="F:metal ion binding"/>
    <property type="evidence" value="ECO:0007669"/>
    <property type="project" value="UniProtKB-KW"/>
</dbReference>
<evidence type="ECO:0000313" key="10">
    <source>
        <dbReference type="Proteomes" id="UP000567795"/>
    </source>
</evidence>
<dbReference type="Gene3D" id="1.20.1300.10">
    <property type="entry name" value="Fumarate reductase/succinate dehydrogenase, transmembrane subunit"/>
    <property type="match status" value="1"/>
</dbReference>
<evidence type="ECO:0000256" key="2">
    <source>
        <dbReference type="ARBA" id="ARBA00022617"/>
    </source>
</evidence>
<feature type="transmembrane region" description="Helical" evidence="8">
    <location>
        <begin position="101"/>
        <end position="119"/>
    </location>
</feature>
<keyword evidence="3 8" id="KW-0812">Transmembrane</keyword>
<evidence type="ECO:0000313" key="9">
    <source>
        <dbReference type="EMBL" id="NYI07990.1"/>
    </source>
</evidence>
<evidence type="ECO:0000256" key="4">
    <source>
        <dbReference type="ARBA" id="ARBA00022723"/>
    </source>
</evidence>
<dbReference type="Proteomes" id="UP000567795">
    <property type="component" value="Unassembled WGS sequence"/>
</dbReference>
<dbReference type="AlphaFoldDB" id="A0A853A3E3"/>
<dbReference type="InterPro" id="IPR034804">
    <property type="entry name" value="SQR/QFR_C/D"/>
</dbReference>
<dbReference type="EMBL" id="JACBZD010000002">
    <property type="protein sequence ID" value="NYI07990.1"/>
    <property type="molecule type" value="Genomic_DNA"/>
</dbReference>
<reference evidence="9 10" key="1">
    <citation type="submission" date="2020-07" db="EMBL/GenBank/DDBJ databases">
        <title>Sequencing the genomes of 1000 actinobacteria strains.</title>
        <authorList>
            <person name="Klenk H.-P."/>
        </authorList>
    </citation>
    <scope>NUCLEOTIDE SEQUENCE [LARGE SCALE GENOMIC DNA]</scope>
    <source>
        <strain evidence="9 10">DSM 42178</strain>
    </source>
</reference>